<keyword evidence="1" id="KW-0472">Membrane</keyword>
<gene>
    <name evidence="3" type="ORF">MPLG2_1126</name>
</gene>
<dbReference type="RefSeq" id="WP_105185223.1">
    <property type="nucleotide sequence ID" value="NZ_BAAAGO010000036.1"/>
</dbReference>
<accession>A0A2N9JDF6</accession>
<evidence type="ECO:0000256" key="1">
    <source>
        <dbReference type="SAM" id="Phobius"/>
    </source>
</evidence>
<feature type="domain" description="YdbS-like PH" evidence="2">
    <location>
        <begin position="95"/>
        <end position="164"/>
    </location>
</feature>
<dbReference type="InterPro" id="IPR005182">
    <property type="entry name" value="YdbS-like_PH"/>
</dbReference>
<proteinExistence type="predicted"/>
<dbReference type="OrthoDB" id="3354538at2"/>
<dbReference type="EMBL" id="LT985188">
    <property type="protein sequence ID" value="SPD86162.1"/>
    <property type="molecule type" value="Genomic_DNA"/>
</dbReference>
<name>A0A2N9JDF6_9ACTN</name>
<keyword evidence="1" id="KW-1133">Transmembrane helix</keyword>
<dbReference type="Pfam" id="PF03703">
    <property type="entry name" value="bPH_2"/>
    <property type="match status" value="1"/>
</dbReference>
<organism evidence="3 4">
    <name type="scientific">Micropruina glycogenica</name>
    <dbReference type="NCBI Taxonomy" id="75385"/>
    <lineage>
        <taxon>Bacteria</taxon>
        <taxon>Bacillati</taxon>
        <taxon>Actinomycetota</taxon>
        <taxon>Actinomycetes</taxon>
        <taxon>Propionibacteriales</taxon>
        <taxon>Nocardioidaceae</taxon>
        <taxon>Micropruina</taxon>
    </lineage>
</organism>
<keyword evidence="1" id="KW-0812">Transmembrane</keyword>
<dbReference type="AlphaFoldDB" id="A0A2N9JDF6"/>
<evidence type="ECO:0000313" key="4">
    <source>
        <dbReference type="Proteomes" id="UP000238164"/>
    </source>
</evidence>
<keyword evidence="4" id="KW-1185">Reference proteome</keyword>
<dbReference type="Proteomes" id="UP000238164">
    <property type="component" value="Chromosome 1"/>
</dbReference>
<protein>
    <submittedName>
        <fullName evidence="3">Membrane protein</fullName>
    </submittedName>
</protein>
<evidence type="ECO:0000259" key="2">
    <source>
        <dbReference type="Pfam" id="PF03703"/>
    </source>
</evidence>
<reference evidence="3 4" key="1">
    <citation type="submission" date="2018-02" db="EMBL/GenBank/DDBJ databases">
        <authorList>
            <person name="Cohen D.B."/>
            <person name="Kent A.D."/>
        </authorList>
    </citation>
    <scope>NUCLEOTIDE SEQUENCE [LARGE SCALE GENOMIC DNA]</scope>
    <source>
        <strain evidence="3">1</strain>
    </source>
</reference>
<feature type="transmembrane region" description="Helical" evidence="1">
    <location>
        <begin position="69"/>
        <end position="86"/>
    </location>
</feature>
<dbReference type="KEGG" id="mgg:MPLG2_1126"/>
<evidence type="ECO:0000313" key="3">
    <source>
        <dbReference type="EMBL" id="SPD86162.1"/>
    </source>
</evidence>
<sequence>MSAPAKPPPQIKLGTSRFFDPHVDDRLITEEGEQILDEIRRHWVTRLWPGSQVVLGMIAFGVMPQLGHLWWLGLVLGVGLGVRGFWGMHVEFMDRFVVTNLRVFRVNGVIDQNFASMPLSRVLDIAMQRPFWGQIFGYAEFVFESAAQDQGLREIHFVGAPDARLHLFQRVVISAGLTGRVQADIASGD</sequence>